<dbReference type="GO" id="GO:0044284">
    <property type="term" value="C:mitochondrial crista junction"/>
    <property type="evidence" value="ECO:0007669"/>
    <property type="project" value="TreeGrafter"/>
</dbReference>
<dbReference type="InterPro" id="IPR019166">
    <property type="entry name" value="MIC26/MIC27"/>
</dbReference>
<dbReference type="PANTHER" id="PTHR28268">
    <property type="entry name" value="MICOS SUBUNIT MIC26"/>
    <property type="match status" value="1"/>
</dbReference>
<dbReference type="OrthoDB" id="2399148at2759"/>
<evidence type="ECO:0000313" key="3">
    <source>
        <dbReference type="Proteomes" id="UP000292702"/>
    </source>
</evidence>
<comment type="function">
    <text evidence="1">Component of the MICOS complex, a large protein complex of the mitochondrial inner membrane that plays crucial roles in the maintenance of crista junctions, inner membrane architecture, and formation of contact sites to the outer membrane.</text>
</comment>
<keyword evidence="3" id="KW-1185">Reference proteome</keyword>
<dbReference type="EMBL" id="RWJN01000504">
    <property type="protein sequence ID" value="TCD61112.1"/>
    <property type="molecule type" value="Genomic_DNA"/>
</dbReference>
<dbReference type="Pfam" id="PF09769">
    <property type="entry name" value="ApoO"/>
    <property type="match status" value="1"/>
</dbReference>
<sequence length="262" mass="28943">MLRARLPRRALWAAAAATAVSVSDPRDKLPIYPRPDPEILLQETPSELERQIGVARRAVTSTYLDGHARVQEMVSRWIGVEKAVEKRVKSIIAPDEPLTPGLLYVGVATLTGSIIARNRFILMRLVLPPALFFLSLNHFIPKTSHNLSAYFGSLEETYFPTFAEKHAIASAHIAMTWEMAKEKTRDSREKLSEGVVGLIGKVQEATGLKLREGLGLSQQAVAKAQVAVEQQVEVAKEVAERKVDETKAVAEKALEEVQEATK</sequence>
<comment type="subcellular location">
    <subcellularLocation>
        <location evidence="1">Mitochondrion inner membrane</location>
    </subcellularLocation>
</comment>
<comment type="subunit">
    <text evidence="1">Component of the mitochondrial contact site and cristae organizing system (MICOS) complex.</text>
</comment>
<proteinExistence type="predicted"/>
<accession>A0A4R0R264</accession>
<dbReference type="AlphaFoldDB" id="A0A4R0R264"/>
<reference evidence="2 3" key="1">
    <citation type="submission" date="2018-11" db="EMBL/GenBank/DDBJ databases">
        <title>Genome assembly of Steccherinum ochraceum LE-BIN_3174, the white-rot fungus of the Steccherinaceae family (The Residual Polyporoid clade, Polyporales, Basidiomycota).</title>
        <authorList>
            <person name="Fedorova T.V."/>
            <person name="Glazunova O.A."/>
            <person name="Landesman E.O."/>
            <person name="Moiseenko K.V."/>
            <person name="Psurtseva N.V."/>
            <person name="Savinova O.S."/>
            <person name="Shakhova N.V."/>
            <person name="Tyazhelova T.V."/>
            <person name="Vasina D.V."/>
        </authorList>
    </citation>
    <scope>NUCLEOTIDE SEQUENCE [LARGE SCALE GENOMIC DNA]</scope>
    <source>
        <strain evidence="2 3">LE-BIN_3174</strain>
    </source>
</reference>
<dbReference type="STRING" id="92696.A0A4R0R264"/>
<keyword evidence="1" id="KW-0496">Mitochondrion</keyword>
<comment type="caution">
    <text evidence="2">The sequence shown here is derived from an EMBL/GenBank/DDBJ whole genome shotgun (WGS) entry which is preliminary data.</text>
</comment>
<dbReference type="GO" id="GO:0042407">
    <property type="term" value="P:cristae formation"/>
    <property type="evidence" value="ECO:0007669"/>
    <property type="project" value="InterPro"/>
</dbReference>
<dbReference type="Proteomes" id="UP000292702">
    <property type="component" value="Unassembled WGS sequence"/>
</dbReference>
<dbReference type="InterPro" id="IPR033181">
    <property type="entry name" value="Mic26_fungi"/>
</dbReference>
<evidence type="ECO:0000313" key="2">
    <source>
        <dbReference type="EMBL" id="TCD61112.1"/>
    </source>
</evidence>
<name>A0A4R0R264_9APHY</name>
<protein>
    <recommendedName>
        <fullName evidence="1">MICOS complex subunit</fullName>
    </recommendedName>
</protein>
<keyword evidence="1" id="KW-0472">Membrane</keyword>
<dbReference type="PANTHER" id="PTHR28268:SF1">
    <property type="entry name" value="MICOS SUBUNIT MIC26"/>
    <property type="match status" value="1"/>
</dbReference>
<dbReference type="GO" id="GO:0061617">
    <property type="term" value="C:MICOS complex"/>
    <property type="evidence" value="ECO:0007669"/>
    <property type="project" value="UniProtKB-UniRule"/>
</dbReference>
<organism evidence="2 3">
    <name type="scientific">Steccherinum ochraceum</name>
    <dbReference type="NCBI Taxonomy" id="92696"/>
    <lineage>
        <taxon>Eukaryota</taxon>
        <taxon>Fungi</taxon>
        <taxon>Dikarya</taxon>
        <taxon>Basidiomycota</taxon>
        <taxon>Agaricomycotina</taxon>
        <taxon>Agaricomycetes</taxon>
        <taxon>Polyporales</taxon>
        <taxon>Steccherinaceae</taxon>
        <taxon>Steccherinum</taxon>
    </lineage>
</organism>
<evidence type="ECO:0000256" key="1">
    <source>
        <dbReference type="RuleBase" id="RU363021"/>
    </source>
</evidence>
<gene>
    <name evidence="2" type="ORF">EIP91_009030</name>
</gene>
<keyword evidence="1" id="KW-0999">Mitochondrion inner membrane</keyword>